<proteinExistence type="predicted"/>
<comment type="caution">
    <text evidence="1">The sequence shown here is derived from an EMBL/GenBank/DDBJ whole genome shotgun (WGS) entry which is preliminary data.</text>
</comment>
<name>A0ACC1TWY6_9AGAR</name>
<gene>
    <name evidence="1" type="ORF">F5876DRAFT_66587</name>
</gene>
<evidence type="ECO:0000313" key="1">
    <source>
        <dbReference type="EMBL" id="KAJ3809285.1"/>
    </source>
</evidence>
<organism evidence="1 2">
    <name type="scientific">Lentinula aff. lateritia</name>
    <dbReference type="NCBI Taxonomy" id="2804960"/>
    <lineage>
        <taxon>Eukaryota</taxon>
        <taxon>Fungi</taxon>
        <taxon>Dikarya</taxon>
        <taxon>Basidiomycota</taxon>
        <taxon>Agaricomycotina</taxon>
        <taxon>Agaricomycetes</taxon>
        <taxon>Agaricomycetidae</taxon>
        <taxon>Agaricales</taxon>
        <taxon>Marasmiineae</taxon>
        <taxon>Omphalotaceae</taxon>
        <taxon>Lentinula</taxon>
    </lineage>
</organism>
<reference evidence="1" key="1">
    <citation type="submission" date="2022-09" db="EMBL/GenBank/DDBJ databases">
        <title>A Global Phylogenomic Analysis of the Shiitake Genus Lentinula.</title>
        <authorList>
            <consortium name="DOE Joint Genome Institute"/>
            <person name="Sierra-Patev S."/>
            <person name="Min B."/>
            <person name="Naranjo-Ortiz M."/>
            <person name="Looney B."/>
            <person name="Konkel Z."/>
            <person name="Slot J.C."/>
            <person name="Sakamoto Y."/>
            <person name="Steenwyk J.L."/>
            <person name="Rokas A."/>
            <person name="Carro J."/>
            <person name="Camarero S."/>
            <person name="Ferreira P."/>
            <person name="Molpeceres G."/>
            <person name="Ruiz-Duenas F.J."/>
            <person name="Serrano A."/>
            <person name="Henrissat B."/>
            <person name="Drula E."/>
            <person name="Hughes K.W."/>
            <person name="Mata J.L."/>
            <person name="Ishikawa N.K."/>
            <person name="Vargas-Isla R."/>
            <person name="Ushijima S."/>
            <person name="Smith C.A."/>
            <person name="Ahrendt S."/>
            <person name="Andreopoulos W."/>
            <person name="He G."/>
            <person name="Labutti K."/>
            <person name="Lipzen A."/>
            <person name="Ng V."/>
            <person name="Riley R."/>
            <person name="Sandor L."/>
            <person name="Barry K."/>
            <person name="Martinez A.T."/>
            <person name="Xiao Y."/>
            <person name="Gibbons J.G."/>
            <person name="Terashima K."/>
            <person name="Grigoriev I.V."/>
            <person name="Hibbett D.S."/>
        </authorList>
    </citation>
    <scope>NUCLEOTIDE SEQUENCE</scope>
    <source>
        <strain evidence="1">TMI1499</strain>
    </source>
</reference>
<accession>A0ACC1TWY6</accession>
<keyword evidence="2" id="KW-1185">Reference proteome</keyword>
<protein>
    <submittedName>
        <fullName evidence="1">Uncharacterized protein</fullName>
    </submittedName>
</protein>
<dbReference type="EMBL" id="MU795167">
    <property type="protein sequence ID" value="KAJ3809285.1"/>
    <property type="molecule type" value="Genomic_DNA"/>
</dbReference>
<dbReference type="Proteomes" id="UP001163835">
    <property type="component" value="Unassembled WGS sequence"/>
</dbReference>
<sequence>MTILSLVLTVITAILSSVVFAVDAVVAEVAKSKIPALTSGDLTVGVGNAVWMVLGALIASWLGVILLSARACFCCGVRRVPSDPYLRYKPEFARSLPVQTLVTGVVFTLVAVLFVHIVFTGQYHWPLAPVNYALQLSGVVTLLVSLIATIHVIFSSAINESQHWPYMLSYIAVNVPPLDMLNVAPDPDSDTPSSEITWSPAERGTWLMMNASVSALAQITHIQFLTLLYPSRLEGRLIYCLLGPLAVLAAIMQLIPIQANTNLIDIANNIRNVCNATLSLLFTASLFIWGLLVNRSQAWRTDGGTAVFGASALSLAMVSTALNFLYVPKNEEYVWLPGLIWAVILWQSFLGWWWWVGAGNGQSTEDVVEQVFRRGDKFWKKRRKAKSKKDNIKTSSRRGTDPECSDEHVASVSGRSSLSDDSTSHSRTMSAGTSAEPPPVRRRARRTRSSGSATSMSTEESITTLPRFLPQTVHTWYNNLRQAHVTAARRQTVERVERIREIERGRMDSSGEVPSGWGLGSFGWKVGRSQVAQYEMESNPRRRRRSDEREQRGTGSEDDFNNTQYPPSSSAKSNKQNTTASPRYSNRAENGRPKSIWWWGPLNRWRLQDSTTYH</sequence>
<evidence type="ECO:0000313" key="2">
    <source>
        <dbReference type="Proteomes" id="UP001163835"/>
    </source>
</evidence>